<keyword evidence="7 8" id="KW-0472">Membrane</keyword>
<dbReference type="PANTHER" id="PTHR23522">
    <property type="entry name" value="BLL5896 PROTEIN"/>
    <property type="match status" value="1"/>
</dbReference>
<feature type="transmembrane region" description="Helical" evidence="8">
    <location>
        <begin position="162"/>
        <end position="183"/>
    </location>
</feature>
<protein>
    <submittedName>
        <fullName evidence="10">MFS transporter</fullName>
    </submittedName>
</protein>
<evidence type="ECO:0000256" key="5">
    <source>
        <dbReference type="ARBA" id="ARBA00022692"/>
    </source>
</evidence>
<dbReference type="GO" id="GO:0030395">
    <property type="term" value="F:lactose binding"/>
    <property type="evidence" value="ECO:0007669"/>
    <property type="project" value="TreeGrafter"/>
</dbReference>
<gene>
    <name evidence="10" type="ORF">NB646_03645</name>
</gene>
<dbReference type="GO" id="GO:0005886">
    <property type="term" value="C:plasma membrane"/>
    <property type="evidence" value="ECO:0007669"/>
    <property type="project" value="UniProtKB-SubCell"/>
</dbReference>
<feature type="transmembrane region" description="Helical" evidence="8">
    <location>
        <begin position="330"/>
        <end position="354"/>
    </location>
</feature>
<feature type="transmembrane region" description="Helical" evidence="8">
    <location>
        <begin position="233"/>
        <end position="258"/>
    </location>
</feature>
<dbReference type="PANTHER" id="PTHR23522:SF10">
    <property type="entry name" value="3-PHENYLPROPIONIC ACID TRANSPORTER-RELATED"/>
    <property type="match status" value="1"/>
</dbReference>
<dbReference type="InterPro" id="IPR020846">
    <property type="entry name" value="MFS_dom"/>
</dbReference>
<evidence type="ECO:0000313" key="10">
    <source>
        <dbReference type="EMBL" id="WAV91844.1"/>
    </source>
</evidence>
<keyword evidence="3" id="KW-1003">Cell membrane</keyword>
<organism evidence="10">
    <name type="scientific">Oxalobacter aliiformigenes</name>
    <dbReference type="NCBI Taxonomy" id="2946593"/>
    <lineage>
        <taxon>Bacteria</taxon>
        <taxon>Pseudomonadati</taxon>
        <taxon>Pseudomonadota</taxon>
        <taxon>Betaproteobacteria</taxon>
        <taxon>Burkholderiales</taxon>
        <taxon>Oxalobacteraceae</taxon>
        <taxon>Oxalobacter</taxon>
    </lineage>
</organism>
<dbReference type="Proteomes" id="UP001164819">
    <property type="component" value="Chromosome"/>
</dbReference>
<dbReference type="InterPro" id="IPR026032">
    <property type="entry name" value="HcaT-like"/>
</dbReference>
<dbReference type="PIRSF" id="PIRSF004925">
    <property type="entry name" value="HcaT"/>
    <property type="match status" value="1"/>
</dbReference>
<feature type="transmembrane region" description="Helical" evidence="8">
    <location>
        <begin position="295"/>
        <end position="318"/>
    </location>
</feature>
<dbReference type="AlphaFoldDB" id="A0A9E9NU21"/>
<evidence type="ECO:0000256" key="1">
    <source>
        <dbReference type="ARBA" id="ARBA00004429"/>
    </source>
</evidence>
<dbReference type="SUPFAM" id="SSF103473">
    <property type="entry name" value="MFS general substrate transporter"/>
    <property type="match status" value="1"/>
</dbReference>
<dbReference type="InterPro" id="IPR024989">
    <property type="entry name" value="MFS_assoc_dom"/>
</dbReference>
<evidence type="ECO:0000256" key="8">
    <source>
        <dbReference type="SAM" id="Phobius"/>
    </source>
</evidence>
<comment type="subcellular location">
    <subcellularLocation>
        <location evidence="1">Cell inner membrane</location>
        <topology evidence="1">Multi-pass membrane protein</topology>
    </subcellularLocation>
</comment>
<dbReference type="GO" id="GO:0015528">
    <property type="term" value="F:lactose:proton symporter activity"/>
    <property type="evidence" value="ECO:0007669"/>
    <property type="project" value="TreeGrafter"/>
</dbReference>
<dbReference type="InterPro" id="IPR036259">
    <property type="entry name" value="MFS_trans_sf"/>
</dbReference>
<dbReference type="RefSeq" id="WP_269316221.1">
    <property type="nucleotide sequence ID" value="NZ_CP098251.1"/>
</dbReference>
<dbReference type="Gene3D" id="1.20.1250.20">
    <property type="entry name" value="MFS general substrate transporter like domains"/>
    <property type="match status" value="2"/>
</dbReference>
<feature type="transmembrane region" description="Helical" evidence="8">
    <location>
        <begin position="12"/>
        <end position="38"/>
    </location>
</feature>
<accession>A0A9E9NU21</accession>
<evidence type="ECO:0000256" key="4">
    <source>
        <dbReference type="ARBA" id="ARBA00022519"/>
    </source>
</evidence>
<keyword evidence="6 8" id="KW-1133">Transmembrane helix</keyword>
<feature type="transmembrane region" description="Helical" evidence="8">
    <location>
        <begin position="137"/>
        <end position="156"/>
    </location>
</feature>
<keyword evidence="2" id="KW-0813">Transport</keyword>
<sequence>MSDKSSWPEQSFGFGAFYFSYYSFVGVFPTYVTLYLAFRGIDAFEIGILMSLMQAMRIIGPNLWGWMADWTGQRARVLQFTAASALIAFTGFFFGGGFWYFAFFMVAVNLFTSAQGPLSDALILSEMQGNMSRYGQLRLWGSVGYVLMTAASGFVLDRTGIGLMPWVGAAILGAVLLVSLKLYQTPRPIAERKQASVLNVLFRYDVMVFMISGCLMLAAHSALYAFYSLYLSGLGYSSVTIGMMWAIGATAEIVFFVYQAPIVKRFGIKAIMLASLLAAVVRFALIGAAAESFVILLLAQLLHAATFGAHHVASILSIQKWFPGPLQARGQALFISMSYGIGGTLGGFLLSWVWDIFTPASVYWVASAFALAAFLAAWLSFRRRNGNDTE</sequence>
<keyword evidence="5 8" id="KW-0812">Transmembrane</keyword>
<evidence type="ECO:0000256" key="2">
    <source>
        <dbReference type="ARBA" id="ARBA00022448"/>
    </source>
</evidence>
<evidence type="ECO:0000256" key="7">
    <source>
        <dbReference type="ARBA" id="ARBA00023136"/>
    </source>
</evidence>
<reference evidence="10" key="1">
    <citation type="journal article" date="2022" name="Front. Microbiol.">
        <title>New perspectives on an old grouping: The genomic and phenotypic variability of Oxalobacter formigenes and the implications for calcium oxalate stone prevention.</title>
        <authorList>
            <person name="Chmiel J.A."/>
            <person name="Carr C."/>
            <person name="Stuivenberg G.A."/>
            <person name="Venema R."/>
            <person name="Chanyi R.M."/>
            <person name="Al K.F."/>
            <person name="Giguere D."/>
            <person name="Say H."/>
            <person name="Akouris P.P."/>
            <person name="Dominguez Romero S.A."/>
            <person name="Kwong A."/>
            <person name="Tai V."/>
            <person name="Koval S.F."/>
            <person name="Razvi H."/>
            <person name="Bjazevic J."/>
            <person name="Burton J.P."/>
        </authorList>
    </citation>
    <scope>NUCLEOTIDE SEQUENCE</scope>
    <source>
        <strain evidence="10">OxK</strain>
    </source>
</reference>
<keyword evidence="4" id="KW-0997">Cell inner membrane</keyword>
<dbReference type="PROSITE" id="PS50850">
    <property type="entry name" value="MFS"/>
    <property type="match status" value="1"/>
</dbReference>
<proteinExistence type="predicted"/>
<dbReference type="Pfam" id="PF12832">
    <property type="entry name" value="MFS_1_like"/>
    <property type="match status" value="1"/>
</dbReference>
<name>A0A9E9NU21_9BURK</name>
<feature type="transmembrane region" description="Helical" evidence="8">
    <location>
        <begin position="77"/>
        <end position="94"/>
    </location>
</feature>
<feature type="transmembrane region" description="Helical" evidence="8">
    <location>
        <begin position="44"/>
        <end position="65"/>
    </location>
</feature>
<feature type="transmembrane region" description="Helical" evidence="8">
    <location>
        <begin position="204"/>
        <end position="227"/>
    </location>
</feature>
<dbReference type="EMBL" id="CP098251">
    <property type="protein sequence ID" value="WAV91844.1"/>
    <property type="molecule type" value="Genomic_DNA"/>
</dbReference>
<evidence type="ECO:0000256" key="6">
    <source>
        <dbReference type="ARBA" id="ARBA00022989"/>
    </source>
</evidence>
<feature type="domain" description="Major facilitator superfamily (MFS) profile" evidence="9">
    <location>
        <begin position="1"/>
        <end position="385"/>
    </location>
</feature>
<feature type="transmembrane region" description="Helical" evidence="8">
    <location>
        <begin position="360"/>
        <end position="381"/>
    </location>
</feature>
<evidence type="ECO:0000259" key="9">
    <source>
        <dbReference type="PROSITE" id="PS50850"/>
    </source>
</evidence>
<evidence type="ECO:0000256" key="3">
    <source>
        <dbReference type="ARBA" id="ARBA00022475"/>
    </source>
</evidence>
<feature type="transmembrane region" description="Helical" evidence="8">
    <location>
        <begin position="270"/>
        <end position="289"/>
    </location>
</feature>